<feature type="binding site" evidence="4">
    <location>
        <position position="24"/>
    </location>
    <ligand>
        <name>Zn(2+)</name>
        <dbReference type="ChEBI" id="CHEBI:29105"/>
        <label>1</label>
    </ligand>
</feature>
<dbReference type="PANTHER" id="PTHR10819:SF3">
    <property type="entry name" value="PHOSPHOTRIESTERASE-RELATED PROTEIN"/>
    <property type="match status" value="1"/>
</dbReference>
<evidence type="ECO:0000313" key="7">
    <source>
        <dbReference type="Proteomes" id="UP000095463"/>
    </source>
</evidence>
<evidence type="ECO:0000256" key="5">
    <source>
        <dbReference type="PROSITE-ProRule" id="PRU00679"/>
    </source>
</evidence>
<dbReference type="GO" id="GO:0008270">
    <property type="term" value="F:zinc ion binding"/>
    <property type="evidence" value="ECO:0007669"/>
    <property type="project" value="InterPro"/>
</dbReference>
<name>A0A1E5XXC4_9HYPH</name>
<dbReference type="Pfam" id="PF02126">
    <property type="entry name" value="PTE"/>
    <property type="match status" value="1"/>
</dbReference>
<organism evidence="6 7">
    <name type="scientific">Devosia insulae DS-56</name>
    <dbReference type="NCBI Taxonomy" id="1116389"/>
    <lineage>
        <taxon>Bacteria</taxon>
        <taxon>Pseudomonadati</taxon>
        <taxon>Pseudomonadota</taxon>
        <taxon>Alphaproteobacteria</taxon>
        <taxon>Hyphomicrobiales</taxon>
        <taxon>Devosiaceae</taxon>
        <taxon>Devosia</taxon>
    </lineage>
</organism>
<accession>A0A1E5XXC4</accession>
<keyword evidence="2" id="KW-0378">Hydrolase</keyword>
<dbReference type="EMBL" id="LAJE02000009">
    <property type="protein sequence ID" value="OEO33252.1"/>
    <property type="molecule type" value="Genomic_DNA"/>
</dbReference>
<dbReference type="PROSITE" id="PS51347">
    <property type="entry name" value="PHOSPHOTRIESTERASE_2"/>
    <property type="match status" value="1"/>
</dbReference>
<proteinExistence type="inferred from homology"/>
<sequence length="304" mass="32991">MKLLHTTLGPKRADELGMILPHEHVFVDLRTPDQPGYAEADPQDVVRVMSPQIEAIKARGITALVECSTGGVGLRVDIDLAVSQATGLPIVVPTGNYREPWIPDWVRDASEADLEAQMFRDLAEGVGETGVKAAWIKISAGDDGITPLEAKILRAAARAAQRTGAVIGSHTIKGRVVMDQLDIIEAEGYRADRFISIHTQEEKDFGLNIAVAQRGAWIEYDHVGRAPDAAVSELIVRALDADLGSQLLLSHDRGWYDPAIPGGGTPTPYTHLSDVMLPLLRTRGIDEAVIRQLTVSNPFEAFAR</sequence>
<keyword evidence="1 4" id="KW-0479">Metal-binding</keyword>
<evidence type="ECO:0000256" key="4">
    <source>
        <dbReference type="PIRSR" id="PIRSR601559-51"/>
    </source>
</evidence>
<comment type="cofactor">
    <cofactor evidence="4">
        <name>a divalent metal cation</name>
        <dbReference type="ChEBI" id="CHEBI:60240"/>
    </cofactor>
    <text evidence="4">Binds 2 divalent metal cations per subunit.</text>
</comment>
<evidence type="ECO:0000256" key="2">
    <source>
        <dbReference type="ARBA" id="ARBA00022801"/>
    </source>
</evidence>
<dbReference type="SUPFAM" id="SSF51556">
    <property type="entry name" value="Metallo-dependent hydrolases"/>
    <property type="match status" value="1"/>
</dbReference>
<feature type="binding site" description="via carbamate group" evidence="4">
    <location>
        <position position="137"/>
    </location>
    <ligand>
        <name>Zn(2+)</name>
        <dbReference type="ChEBI" id="CHEBI:29105"/>
        <label>2</label>
    </ligand>
</feature>
<dbReference type="PANTHER" id="PTHR10819">
    <property type="entry name" value="PHOSPHOTRIESTERASE-RELATED"/>
    <property type="match status" value="1"/>
</dbReference>
<dbReference type="Proteomes" id="UP000095463">
    <property type="component" value="Unassembled WGS sequence"/>
</dbReference>
<evidence type="ECO:0000313" key="6">
    <source>
        <dbReference type="EMBL" id="OEO33252.1"/>
    </source>
</evidence>
<protein>
    <submittedName>
        <fullName evidence="6">Esterase</fullName>
    </submittedName>
</protein>
<dbReference type="Gene3D" id="3.20.20.140">
    <property type="entry name" value="Metal-dependent hydrolases"/>
    <property type="match status" value="1"/>
</dbReference>
<evidence type="ECO:0000256" key="3">
    <source>
        <dbReference type="PIRSR" id="PIRSR601559-50"/>
    </source>
</evidence>
<comment type="similarity">
    <text evidence="5">Belongs to the metallo-dependent hydrolases superfamily. Phosphotriesterase family.</text>
</comment>
<dbReference type="InterPro" id="IPR032466">
    <property type="entry name" value="Metal_Hydrolase"/>
</dbReference>
<dbReference type="OrthoDB" id="9795018at2"/>
<feature type="binding site" evidence="4">
    <location>
        <position position="170"/>
    </location>
    <ligand>
        <name>Zn(2+)</name>
        <dbReference type="ChEBI" id="CHEBI:29105"/>
        <label>2</label>
    </ligand>
</feature>
<dbReference type="RefSeq" id="WP_069907636.1">
    <property type="nucleotide sequence ID" value="NZ_LAJE02000009.1"/>
</dbReference>
<feature type="binding site" description="via carbamate group" evidence="4">
    <location>
        <position position="137"/>
    </location>
    <ligand>
        <name>Zn(2+)</name>
        <dbReference type="ChEBI" id="CHEBI:29105"/>
        <label>1</label>
    </ligand>
</feature>
<dbReference type="InterPro" id="IPR001559">
    <property type="entry name" value="Phosphotriesterase"/>
</dbReference>
<feature type="modified residue" description="N6-carboxylysine" evidence="3 5">
    <location>
        <position position="137"/>
    </location>
</feature>
<feature type="binding site" evidence="4">
    <location>
        <position position="198"/>
    </location>
    <ligand>
        <name>Zn(2+)</name>
        <dbReference type="ChEBI" id="CHEBI:29105"/>
        <label>2</label>
    </ligand>
</feature>
<feature type="binding site" evidence="4">
    <location>
        <position position="22"/>
    </location>
    <ligand>
        <name>Zn(2+)</name>
        <dbReference type="ChEBI" id="CHEBI:29105"/>
        <label>1</label>
    </ligand>
</feature>
<feature type="binding site" evidence="4">
    <location>
        <position position="252"/>
    </location>
    <ligand>
        <name>Zn(2+)</name>
        <dbReference type="ChEBI" id="CHEBI:29105"/>
        <label>1</label>
    </ligand>
</feature>
<dbReference type="AlphaFoldDB" id="A0A1E5XXC4"/>
<gene>
    <name evidence="6" type="ORF">VW23_007645</name>
</gene>
<reference evidence="6 7" key="1">
    <citation type="journal article" date="2015" name="Genome Announc.">
        <title>Genome Assemblies of Three Soil-Associated Devosia species: D. insulae, D. limi, and D. soli.</title>
        <authorList>
            <person name="Hassan Y.I."/>
            <person name="Lepp D."/>
            <person name="Zhou T."/>
        </authorList>
    </citation>
    <scope>NUCLEOTIDE SEQUENCE [LARGE SCALE GENOMIC DNA]</scope>
    <source>
        <strain evidence="6 7">DS-56</strain>
    </source>
</reference>
<keyword evidence="7" id="KW-1185">Reference proteome</keyword>
<evidence type="ECO:0000256" key="1">
    <source>
        <dbReference type="ARBA" id="ARBA00022723"/>
    </source>
</evidence>
<comment type="caution">
    <text evidence="6">The sequence shown here is derived from an EMBL/GenBank/DDBJ whole genome shotgun (WGS) entry which is preliminary data.</text>
</comment>
<dbReference type="GO" id="GO:0016787">
    <property type="term" value="F:hydrolase activity"/>
    <property type="evidence" value="ECO:0007669"/>
    <property type="project" value="UniProtKB-KW"/>
</dbReference>